<keyword evidence="1 2" id="KW-0812">Transmembrane</keyword>
<dbReference type="KEGG" id="sphh:SDAV_001681"/>
<sequence length="187" mass="21092">MEIFLFKMYRLKSLKYLATTGLITALLVVIAYISQFIQFNFGVGKGIIQLADGLFLGLIKLIKGPMLLISGILYVTIIDLVTGGFIFIPISILIRILMFLITYFGARILSRYGAIFVSSLMLLLYVLYSYFLFGPDVAIVELIADAIQIAVATIMGITLAIVFVQINEHSTNKIWDDEQFWHYKKSN</sequence>
<keyword evidence="1" id="KW-0472">Membrane</keyword>
<feature type="transmembrane region" description="Helical" evidence="1">
    <location>
        <begin position="14"/>
        <end position="33"/>
    </location>
</feature>
<evidence type="ECO:0000313" key="2">
    <source>
        <dbReference type="EMBL" id="AXF96634.1"/>
    </source>
</evidence>
<feature type="transmembrane region" description="Helical" evidence="1">
    <location>
        <begin position="84"/>
        <end position="105"/>
    </location>
</feature>
<evidence type="ECO:0000256" key="1">
    <source>
        <dbReference type="SAM" id="Phobius"/>
    </source>
</evidence>
<dbReference type="RefSeq" id="WP_245938339.1">
    <property type="nucleotide sequence ID" value="NZ_CP031088.1"/>
</dbReference>
<feature type="transmembrane region" description="Helical" evidence="1">
    <location>
        <begin position="139"/>
        <end position="164"/>
    </location>
</feature>
<organism evidence="2 3">
    <name type="scientific">Spiroplasma phoeniceum P40</name>
    <dbReference type="NCBI Taxonomy" id="1276259"/>
    <lineage>
        <taxon>Bacteria</taxon>
        <taxon>Bacillati</taxon>
        <taxon>Mycoplasmatota</taxon>
        <taxon>Mollicutes</taxon>
        <taxon>Entomoplasmatales</taxon>
        <taxon>Spiroplasmataceae</taxon>
        <taxon>Spiroplasma</taxon>
    </lineage>
</organism>
<feature type="transmembrane region" description="Helical" evidence="1">
    <location>
        <begin position="112"/>
        <end position="133"/>
    </location>
</feature>
<dbReference type="NCBIfam" id="TIGR04522">
    <property type="entry name" value="EcfS_MSC_0063"/>
    <property type="match status" value="1"/>
</dbReference>
<dbReference type="InterPro" id="IPR030945">
    <property type="entry name" value="EcfS_MSC_0063"/>
</dbReference>
<dbReference type="Gene3D" id="1.10.1760.20">
    <property type="match status" value="1"/>
</dbReference>
<keyword evidence="1" id="KW-1133">Transmembrane helix</keyword>
<name>A0A345DQZ3_9MOLU</name>
<dbReference type="EMBL" id="CP031088">
    <property type="protein sequence ID" value="AXF96634.1"/>
    <property type="molecule type" value="Genomic_DNA"/>
</dbReference>
<accession>A0A345DQZ3</accession>
<protein>
    <submittedName>
        <fullName evidence="2">Transmembrane protein</fullName>
    </submittedName>
</protein>
<keyword evidence="3" id="KW-1185">Reference proteome</keyword>
<feature type="transmembrane region" description="Helical" evidence="1">
    <location>
        <begin position="54"/>
        <end position="78"/>
    </location>
</feature>
<proteinExistence type="predicted"/>
<evidence type="ECO:0000313" key="3">
    <source>
        <dbReference type="Proteomes" id="UP000253689"/>
    </source>
</evidence>
<dbReference type="Proteomes" id="UP000253689">
    <property type="component" value="Chromosome"/>
</dbReference>
<reference evidence="3" key="1">
    <citation type="submission" date="2018-07" db="EMBL/GenBank/DDBJ databases">
        <title>Complete Genome Sequence of Spiroplasma phoeniceum.</title>
        <authorList>
            <person name="Davis R.E."/>
            <person name="Shao J.Y."/>
            <person name="Zhao Y."/>
            <person name="Silver A."/>
            <person name="Stump z."/>
            <person name="Gasparich G."/>
        </authorList>
    </citation>
    <scope>NUCLEOTIDE SEQUENCE [LARGE SCALE GENOMIC DNA]</scope>
    <source>
        <strain evidence="3">P40</strain>
    </source>
</reference>
<gene>
    <name evidence="2" type="ORF">SDAV_001681</name>
</gene>
<dbReference type="AlphaFoldDB" id="A0A345DQZ3"/>